<dbReference type="GO" id="GO:0005634">
    <property type="term" value="C:nucleus"/>
    <property type="evidence" value="ECO:0007669"/>
    <property type="project" value="TreeGrafter"/>
</dbReference>
<dbReference type="GO" id="GO:0016579">
    <property type="term" value="P:protein deubiquitination"/>
    <property type="evidence" value="ECO:0007669"/>
    <property type="project" value="InterPro"/>
</dbReference>
<keyword evidence="7" id="KW-0472">Membrane</keyword>
<evidence type="ECO:0000259" key="8">
    <source>
        <dbReference type="PROSITE" id="PS50235"/>
    </source>
</evidence>
<keyword evidence="3 5" id="KW-0863">Zinc-finger</keyword>
<keyword evidence="2" id="KW-0479">Metal-binding</keyword>
<dbReference type="Gene3D" id="3.90.70.10">
    <property type="entry name" value="Cysteine proteinases"/>
    <property type="match status" value="1"/>
</dbReference>
<dbReference type="GO" id="GO:0008270">
    <property type="term" value="F:zinc ion binding"/>
    <property type="evidence" value="ECO:0007669"/>
    <property type="project" value="UniProtKB-KW"/>
</dbReference>
<dbReference type="EMBL" id="JAMRDG010000001">
    <property type="protein sequence ID" value="KAJ3708015.1"/>
    <property type="molecule type" value="Genomic_DNA"/>
</dbReference>
<keyword evidence="7" id="KW-1133">Transmembrane helix</keyword>
<protein>
    <submittedName>
        <fullName evidence="10">Uncharacterized protein</fullName>
    </submittedName>
</protein>
<dbReference type="InterPro" id="IPR050164">
    <property type="entry name" value="Peptidase_C19"/>
</dbReference>
<feature type="compositionally biased region" description="Low complexity" evidence="6">
    <location>
        <begin position="673"/>
        <end position="684"/>
    </location>
</feature>
<dbReference type="Pfam" id="PF00443">
    <property type="entry name" value="UCH"/>
    <property type="match status" value="1"/>
</dbReference>
<keyword evidence="11" id="KW-1185">Reference proteome</keyword>
<gene>
    <name evidence="10" type="ORF">LUZ61_011720</name>
</gene>
<dbReference type="CDD" id="cd02661">
    <property type="entry name" value="Peptidase_C19E"/>
    <property type="match status" value="1"/>
</dbReference>
<accession>A0AAD6A1N4</accession>
<evidence type="ECO:0000256" key="6">
    <source>
        <dbReference type="SAM" id="MobiDB-lite"/>
    </source>
</evidence>
<dbReference type="Pfam" id="PF01753">
    <property type="entry name" value="zf-MYND"/>
    <property type="match status" value="1"/>
</dbReference>
<keyword evidence="7" id="KW-0812">Transmembrane</keyword>
<dbReference type="SUPFAM" id="SSF54001">
    <property type="entry name" value="Cysteine proteinases"/>
    <property type="match status" value="1"/>
</dbReference>
<name>A0AAD6A1N4_9POAL</name>
<feature type="domain" description="MYND-type" evidence="9">
    <location>
        <begin position="69"/>
        <end position="106"/>
    </location>
</feature>
<dbReference type="InterPro" id="IPR028889">
    <property type="entry name" value="USP"/>
</dbReference>
<keyword evidence="4" id="KW-0862">Zinc</keyword>
<feature type="region of interest" description="Disordered" evidence="6">
    <location>
        <begin position="655"/>
        <end position="689"/>
    </location>
</feature>
<evidence type="ECO:0000313" key="10">
    <source>
        <dbReference type="EMBL" id="KAJ3708015.1"/>
    </source>
</evidence>
<dbReference type="Gene3D" id="6.10.140.2220">
    <property type="match status" value="1"/>
</dbReference>
<feature type="region of interest" description="Disordered" evidence="6">
    <location>
        <begin position="525"/>
        <end position="580"/>
    </location>
</feature>
<evidence type="ECO:0000256" key="2">
    <source>
        <dbReference type="ARBA" id="ARBA00022723"/>
    </source>
</evidence>
<dbReference type="PROSITE" id="PS00972">
    <property type="entry name" value="USP_1"/>
    <property type="match status" value="1"/>
</dbReference>
<sequence length="774" mass="86044">MQAVDPTSSAFLKIVFVLILLASVLFLGVRRLASQYFSVDTGFAGAMSIGIGADGDGGAHASEIDEGICITCGRSGSKKCSGCKRVRYCSQQCQSKHWRAEHQFNCKQMKLLRNGETSPARKITNQVLFPYDDFLKLFNWEYDELTPCGLLNCGNSCFANVVLQCLTFTRPLVAYLLGKNHSRGCVRKMEDWCFLCELQRHVQRARESLNPFSPINILSRLSNIGGNLGYGRQEDAHEFMRVAIDKMQSACLDEFGGEKNVDLSSQETTVIQHIFGGHLRSQVICEKCQMVSNRYENMMDLTVEIQGDAESLEQCLDQFTAGEWLDGDNKYKCDGCKDYVKAWKQLTVEQPPNILTIALKRFQSGRFGKLNKRITFPMRLDLTPYTSAGIGRDLYDLYAVVVHLDMLNASFFGHYICYIKDHSGRWFRIDDCKVAVVEPEEVLAQGAYMLLYTRVAPRPGPLTTPKDPPSEQRLHKAIPVLPMNSIGHTKDESCFHLNGETHQHLPTGIRGPVETELDVSIMGENKNGDIGPASPLREDSPFLSPTHLNSPRLSSCTDYKQTENDTSSSSTNGGLENGFKAKPSKAIFSRGFLDRPYRSKPLEKNRRAHLPDFDQNPNLNTNYVSNGLCNGEFPNGDASTNRNRQTEIVGMPFSNGESLIKENGSTNTGAVTSSDMDSSSFSISNGGLKEGEVSQMDDEVDRMDLSCSDLNEEVSKSTGHSALENNVNENGIDCEMHDLVLSHEDGLSENGLRHRVVRSQPVFKATEQNGIADL</sequence>
<dbReference type="PROSITE" id="PS01360">
    <property type="entry name" value="ZF_MYND_1"/>
    <property type="match status" value="1"/>
</dbReference>
<dbReference type="InterPro" id="IPR002893">
    <property type="entry name" value="Znf_MYND"/>
</dbReference>
<dbReference type="FunFam" id="3.90.70.10:FF:000026">
    <property type="entry name" value="Ubiquitin carboxyl-terminal hydrolase 15"/>
    <property type="match status" value="1"/>
</dbReference>
<evidence type="ECO:0000256" key="5">
    <source>
        <dbReference type="PROSITE-ProRule" id="PRU00134"/>
    </source>
</evidence>
<comment type="similarity">
    <text evidence="1">Belongs to the peptidase C19 family.</text>
</comment>
<dbReference type="PANTHER" id="PTHR24006:SF677">
    <property type="entry name" value="UBIQUITIN CARBOXYL-TERMINAL HYDROLASE 19"/>
    <property type="match status" value="1"/>
</dbReference>
<evidence type="ECO:0000256" key="3">
    <source>
        <dbReference type="ARBA" id="ARBA00022771"/>
    </source>
</evidence>
<evidence type="ECO:0000259" key="9">
    <source>
        <dbReference type="PROSITE" id="PS50865"/>
    </source>
</evidence>
<proteinExistence type="inferred from homology"/>
<dbReference type="SUPFAM" id="SSF144232">
    <property type="entry name" value="HIT/MYND zinc finger-like"/>
    <property type="match status" value="1"/>
</dbReference>
<dbReference type="PANTHER" id="PTHR24006">
    <property type="entry name" value="UBIQUITIN CARBOXYL-TERMINAL HYDROLASE"/>
    <property type="match status" value="1"/>
</dbReference>
<dbReference type="GO" id="GO:0004843">
    <property type="term" value="F:cysteine-type deubiquitinase activity"/>
    <property type="evidence" value="ECO:0007669"/>
    <property type="project" value="InterPro"/>
</dbReference>
<dbReference type="PROSITE" id="PS50235">
    <property type="entry name" value="USP_3"/>
    <property type="match status" value="1"/>
</dbReference>
<dbReference type="InterPro" id="IPR018200">
    <property type="entry name" value="USP_CS"/>
</dbReference>
<dbReference type="AlphaFoldDB" id="A0AAD6A1N4"/>
<comment type="caution">
    <text evidence="10">The sequence shown here is derived from an EMBL/GenBank/DDBJ whole genome shotgun (WGS) entry which is preliminary data.</text>
</comment>
<evidence type="ECO:0000256" key="1">
    <source>
        <dbReference type="ARBA" id="ARBA00009085"/>
    </source>
</evidence>
<dbReference type="InterPro" id="IPR038765">
    <property type="entry name" value="Papain-like_cys_pep_sf"/>
</dbReference>
<feature type="compositionally biased region" description="Polar residues" evidence="6">
    <location>
        <begin position="546"/>
        <end position="574"/>
    </location>
</feature>
<dbReference type="GO" id="GO:0005829">
    <property type="term" value="C:cytosol"/>
    <property type="evidence" value="ECO:0007669"/>
    <property type="project" value="TreeGrafter"/>
</dbReference>
<dbReference type="Proteomes" id="UP001210211">
    <property type="component" value="Unassembled WGS sequence"/>
</dbReference>
<organism evidence="10 11">
    <name type="scientific">Rhynchospora tenuis</name>
    <dbReference type="NCBI Taxonomy" id="198213"/>
    <lineage>
        <taxon>Eukaryota</taxon>
        <taxon>Viridiplantae</taxon>
        <taxon>Streptophyta</taxon>
        <taxon>Embryophyta</taxon>
        <taxon>Tracheophyta</taxon>
        <taxon>Spermatophyta</taxon>
        <taxon>Magnoliopsida</taxon>
        <taxon>Liliopsida</taxon>
        <taxon>Poales</taxon>
        <taxon>Cyperaceae</taxon>
        <taxon>Cyperoideae</taxon>
        <taxon>Rhynchosporeae</taxon>
        <taxon>Rhynchospora</taxon>
    </lineage>
</organism>
<evidence type="ECO:0000313" key="11">
    <source>
        <dbReference type="Proteomes" id="UP001210211"/>
    </source>
</evidence>
<feature type="transmembrane region" description="Helical" evidence="7">
    <location>
        <begin position="12"/>
        <end position="29"/>
    </location>
</feature>
<reference evidence="10 11" key="1">
    <citation type="journal article" date="2022" name="Cell">
        <title>Repeat-based holocentromeres influence genome architecture and karyotype evolution.</title>
        <authorList>
            <person name="Hofstatter P.G."/>
            <person name="Thangavel G."/>
            <person name="Lux T."/>
            <person name="Neumann P."/>
            <person name="Vondrak T."/>
            <person name="Novak P."/>
            <person name="Zhang M."/>
            <person name="Costa L."/>
            <person name="Castellani M."/>
            <person name="Scott A."/>
            <person name="Toegelov H."/>
            <person name="Fuchs J."/>
            <person name="Mata-Sucre Y."/>
            <person name="Dias Y."/>
            <person name="Vanzela A.L.L."/>
            <person name="Huettel B."/>
            <person name="Almeida C.C.S."/>
            <person name="Simkova H."/>
            <person name="Souza G."/>
            <person name="Pedrosa-Harand A."/>
            <person name="Macas J."/>
            <person name="Mayer K.F.X."/>
            <person name="Houben A."/>
            <person name="Marques A."/>
        </authorList>
    </citation>
    <scope>NUCLEOTIDE SEQUENCE [LARGE SCALE GENOMIC DNA]</scope>
    <source>
        <strain evidence="10">RhyTen1mFocal</strain>
    </source>
</reference>
<evidence type="ECO:0000256" key="7">
    <source>
        <dbReference type="SAM" id="Phobius"/>
    </source>
</evidence>
<feature type="compositionally biased region" description="Polar residues" evidence="6">
    <location>
        <begin position="663"/>
        <end position="672"/>
    </location>
</feature>
<dbReference type="PROSITE" id="PS50865">
    <property type="entry name" value="ZF_MYND_2"/>
    <property type="match status" value="1"/>
</dbReference>
<feature type="domain" description="USP" evidence="8">
    <location>
        <begin position="148"/>
        <end position="455"/>
    </location>
</feature>
<dbReference type="InterPro" id="IPR001394">
    <property type="entry name" value="Peptidase_C19_UCH"/>
</dbReference>
<evidence type="ECO:0000256" key="4">
    <source>
        <dbReference type="ARBA" id="ARBA00022833"/>
    </source>
</evidence>